<dbReference type="Gene3D" id="2.40.180.10">
    <property type="entry name" value="Catalase core domain"/>
    <property type="match status" value="1"/>
</dbReference>
<proteinExistence type="predicted"/>
<dbReference type="Proteomes" id="UP000277007">
    <property type="component" value="Unassembled WGS sequence"/>
</dbReference>
<dbReference type="InterPro" id="IPR020835">
    <property type="entry name" value="Catalase_sf"/>
</dbReference>
<dbReference type="SUPFAM" id="SSF56634">
    <property type="entry name" value="Heme-dependent catalase-like"/>
    <property type="match status" value="1"/>
</dbReference>
<dbReference type="EMBL" id="RXMA01000002">
    <property type="protein sequence ID" value="RTR23590.1"/>
    <property type="molecule type" value="Genomic_DNA"/>
</dbReference>
<dbReference type="AlphaFoldDB" id="A0A431VMN5"/>
<evidence type="ECO:0000313" key="1">
    <source>
        <dbReference type="EMBL" id="RTR23590.1"/>
    </source>
</evidence>
<dbReference type="PANTHER" id="PTHR36195">
    <property type="entry name" value="DOMAIN PROTEIN, PUTATIVE (AFU_ORTHOLOGUE AFUA_5G01990)-RELATED-RELATED"/>
    <property type="match status" value="1"/>
</dbReference>
<evidence type="ECO:0008006" key="3">
    <source>
        <dbReference type="Google" id="ProtNLM"/>
    </source>
</evidence>
<protein>
    <recommendedName>
        <fullName evidence="3">Catalase</fullName>
    </recommendedName>
</protein>
<gene>
    <name evidence="1" type="ORF">EJ903_03405</name>
</gene>
<name>A0A431VMN5_9PROT</name>
<comment type="caution">
    <text evidence="1">The sequence shown here is derived from an EMBL/GenBank/DDBJ whole genome shotgun (WGS) entry which is preliminary data.</text>
</comment>
<evidence type="ECO:0000313" key="2">
    <source>
        <dbReference type="Proteomes" id="UP000277007"/>
    </source>
</evidence>
<dbReference type="PANTHER" id="PTHR36195:SF4">
    <property type="entry name" value="DOMAIN PROTEIN, PUTATIVE (AFU_ORTHOLOGUE AFUA_5G01990)-RELATED"/>
    <property type="match status" value="1"/>
</dbReference>
<keyword evidence="2" id="KW-1185">Reference proteome</keyword>
<sequence length="338" mass="37171">MPRPDSRPPTDSAQCPLGAVGDIFVALMQRNFQRPRPDGSLPRILHDKGHACLNGTFTVESPADPALRQGLFAAPGRYDAFVRFSSGLLAEDRHPDSRGLAIKLRGVPGEVCDGAPEGQQDFLMINATTLPASTVRDTVAIFQALDGIKQVTPLSLIAPSYLMPGLRPWRIRWDCLKSMLSVAIEHARTPDLSRMIYHSIAPYRLGLSGAMTFQCCPVPPTTLRRPRGRSFAEKLQSRLDDGPILFDFLVRLRQGDAESLELDGPAWTGPYQRVAQLTLPPQPVRDTIDRGERVAFSPWNALRAHEPLGSINDLRRRIYAASATARGADATFPTDTTD</sequence>
<dbReference type="GO" id="GO:0020037">
    <property type="term" value="F:heme binding"/>
    <property type="evidence" value="ECO:0007669"/>
    <property type="project" value="InterPro"/>
</dbReference>
<organism evidence="1 2">
    <name type="scientific">Azospirillum griseum</name>
    <dbReference type="NCBI Taxonomy" id="2496639"/>
    <lineage>
        <taxon>Bacteria</taxon>
        <taxon>Pseudomonadati</taxon>
        <taxon>Pseudomonadota</taxon>
        <taxon>Alphaproteobacteria</taxon>
        <taxon>Rhodospirillales</taxon>
        <taxon>Azospirillaceae</taxon>
        <taxon>Azospirillum</taxon>
    </lineage>
</organism>
<accession>A0A431VMN5</accession>
<dbReference type="RefSeq" id="WP_126612138.1">
    <property type="nucleotide sequence ID" value="NZ_JBHUCY010000010.1"/>
</dbReference>
<reference evidence="1 2" key="1">
    <citation type="submission" date="2018-12" db="EMBL/GenBank/DDBJ databases">
        <authorList>
            <person name="Yang Y."/>
        </authorList>
    </citation>
    <scope>NUCLEOTIDE SEQUENCE [LARGE SCALE GENOMIC DNA]</scope>
    <source>
        <strain evidence="1 2">L-25-5w-1</strain>
    </source>
</reference>
<dbReference type="OrthoDB" id="9765610at2"/>